<proteinExistence type="predicted"/>
<gene>
    <name evidence="1" type="ORF">DVH24_036936</name>
</gene>
<keyword evidence="2" id="KW-1185">Reference proteome</keyword>
<protein>
    <submittedName>
        <fullName evidence="1">Uncharacterized protein</fullName>
    </submittedName>
</protein>
<reference evidence="1 2" key="1">
    <citation type="submission" date="2018-10" db="EMBL/GenBank/DDBJ databases">
        <title>A high-quality apple genome assembly.</title>
        <authorList>
            <person name="Hu J."/>
        </authorList>
    </citation>
    <scope>NUCLEOTIDE SEQUENCE [LARGE SCALE GENOMIC DNA]</scope>
    <source>
        <strain evidence="2">cv. HFTH1</strain>
        <tissue evidence="1">Young leaf</tissue>
    </source>
</reference>
<dbReference type="EMBL" id="RDQH01000338">
    <property type="protein sequence ID" value="RXH82595.1"/>
    <property type="molecule type" value="Genomic_DNA"/>
</dbReference>
<evidence type="ECO:0000313" key="1">
    <source>
        <dbReference type="EMBL" id="RXH82595.1"/>
    </source>
</evidence>
<sequence>MAVEVWSKKRKKLLLTKMKLGIERRMLPQSHIRQFISRKRLRSSKTGLWVGCRDGEMTIVGCWDEGRVGCGLWKRMDKLEAGTRERRRE</sequence>
<dbReference type="AlphaFoldDB" id="A0A498IKB8"/>
<dbReference type="Proteomes" id="UP000290289">
    <property type="component" value="Chromosome 12"/>
</dbReference>
<accession>A0A498IKB8</accession>
<organism evidence="1 2">
    <name type="scientific">Malus domestica</name>
    <name type="common">Apple</name>
    <name type="synonym">Pyrus malus</name>
    <dbReference type="NCBI Taxonomy" id="3750"/>
    <lineage>
        <taxon>Eukaryota</taxon>
        <taxon>Viridiplantae</taxon>
        <taxon>Streptophyta</taxon>
        <taxon>Embryophyta</taxon>
        <taxon>Tracheophyta</taxon>
        <taxon>Spermatophyta</taxon>
        <taxon>Magnoliopsida</taxon>
        <taxon>eudicotyledons</taxon>
        <taxon>Gunneridae</taxon>
        <taxon>Pentapetalae</taxon>
        <taxon>rosids</taxon>
        <taxon>fabids</taxon>
        <taxon>Rosales</taxon>
        <taxon>Rosaceae</taxon>
        <taxon>Amygdaloideae</taxon>
        <taxon>Maleae</taxon>
        <taxon>Malus</taxon>
    </lineage>
</organism>
<name>A0A498IKB8_MALDO</name>
<evidence type="ECO:0000313" key="2">
    <source>
        <dbReference type="Proteomes" id="UP000290289"/>
    </source>
</evidence>
<comment type="caution">
    <text evidence="1">The sequence shown here is derived from an EMBL/GenBank/DDBJ whole genome shotgun (WGS) entry which is preliminary data.</text>
</comment>